<dbReference type="Proteomes" id="UP000271162">
    <property type="component" value="Unassembled WGS sequence"/>
</dbReference>
<dbReference type="AlphaFoldDB" id="A0A0N4YMZ7"/>
<reference evidence="1 2" key="2">
    <citation type="submission" date="2018-11" db="EMBL/GenBank/DDBJ databases">
        <authorList>
            <consortium name="Pathogen Informatics"/>
        </authorList>
    </citation>
    <scope>NUCLEOTIDE SEQUENCE [LARGE SCALE GENOMIC DNA]</scope>
</reference>
<protein>
    <submittedName>
        <fullName evidence="3">Secreted protein</fullName>
    </submittedName>
</protein>
<name>A0A0N4YMZ7_NIPBR</name>
<gene>
    <name evidence="1" type="ORF">NBR_LOCUS18590</name>
</gene>
<accession>A0A0N4YMZ7</accession>
<evidence type="ECO:0000313" key="3">
    <source>
        <dbReference type="WBParaSite" id="NBR_0001858901-mRNA-1"/>
    </source>
</evidence>
<proteinExistence type="predicted"/>
<dbReference type="EMBL" id="UYSL01023540">
    <property type="protein sequence ID" value="VDL82315.1"/>
    <property type="molecule type" value="Genomic_DNA"/>
</dbReference>
<organism evidence="3">
    <name type="scientific">Nippostrongylus brasiliensis</name>
    <name type="common">Rat hookworm</name>
    <dbReference type="NCBI Taxonomy" id="27835"/>
    <lineage>
        <taxon>Eukaryota</taxon>
        <taxon>Metazoa</taxon>
        <taxon>Ecdysozoa</taxon>
        <taxon>Nematoda</taxon>
        <taxon>Chromadorea</taxon>
        <taxon>Rhabditida</taxon>
        <taxon>Rhabditina</taxon>
        <taxon>Rhabditomorpha</taxon>
        <taxon>Strongyloidea</taxon>
        <taxon>Heligmosomidae</taxon>
        <taxon>Nippostrongylus</taxon>
    </lineage>
</organism>
<keyword evidence="2" id="KW-1185">Reference proteome</keyword>
<sequence>MPAILCVLARGQLSDIDCGTPIKQADEHAASIPNTKYLINTCNRINMLQVLSSTRRSVTLPLTGTAVFDRLKFEKL</sequence>
<evidence type="ECO:0000313" key="2">
    <source>
        <dbReference type="Proteomes" id="UP000271162"/>
    </source>
</evidence>
<reference evidence="3" key="1">
    <citation type="submission" date="2017-02" db="UniProtKB">
        <authorList>
            <consortium name="WormBaseParasite"/>
        </authorList>
    </citation>
    <scope>IDENTIFICATION</scope>
</reference>
<dbReference type="WBParaSite" id="NBR_0001858901-mRNA-1">
    <property type="protein sequence ID" value="NBR_0001858901-mRNA-1"/>
    <property type="gene ID" value="NBR_0001858901"/>
</dbReference>
<evidence type="ECO:0000313" key="1">
    <source>
        <dbReference type="EMBL" id="VDL82315.1"/>
    </source>
</evidence>